<feature type="transmembrane region" description="Helical" evidence="1">
    <location>
        <begin position="300"/>
        <end position="324"/>
    </location>
</feature>
<reference evidence="2 3" key="2">
    <citation type="submission" date="2022-06" db="EMBL/GenBank/DDBJ databases">
        <title>Genomic Encyclopedia of Type Strains, Phase I: the one thousand microbial genomes (KMG-I) project.</title>
        <authorList>
            <person name="Kyrpides N."/>
        </authorList>
    </citation>
    <scope>NUCLEOTIDE SEQUENCE [LARGE SCALE GENOMIC DNA]</scope>
    <source>
        <strain evidence="2 3">DSM 43889</strain>
    </source>
</reference>
<feature type="transmembrane region" description="Helical" evidence="1">
    <location>
        <begin position="513"/>
        <end position="541"/>
    </location>
</feature>
<evidence type="ECO:0000313" key="2">
    <source>
        <dbReference type="EMBL" id="MCP2330067.1"/>
    </source>
</evidence>
<gene>
    <name evidence="2" type="ORF">G443_000337</name>
</gene>
<name>A0ABT1JC38_ACTCY</name>
<feature type="transmembrane region" description="Helical" evidence="1">
    <location>
        <begin position="431"/>
        <end position="450"/>
    </location>
</feature>
<feature type="transmembrane region" description="Helical" evidence="1">
    <location>
        <begin position="390"/>
        <end position="411"/>
    </location>
</feature>
<dbReference type="Proteomes" id="UP000791080">
    <property type="component" value="Unassembled WGS sequence"/>
</dbReference>
<keyword evidence="1" id="KW-0812">Transmembrane</keyword>
<accession>A0ABT1JC38</accession>
<dbReference type="RefSeq" id="WP_155886217.1">
    <property type="nucleotide sequence ID" value="NZ_AUBJ02000001.1"/>
</dbReference>
<evidence type="ECO:0000256" key="1">
    <source>
        <dbReference type="SAM" id="Phobius"/>
    </source>
</evidence>
<dbReference type="EMBL" id="AUBJ02000001">
    <property type="protein sequence ID" value="MCP2330067.1"/>
    <property type="molecule type" value="Genomic_DNA"/>
</dbReference>
<organism evidence="2 3">
    <name type="scientific">Actinoalloteichus caeruleus DSM 43889</name>
    <dbReference type="NCBI Taxonomy" id="1120930"/>
    <lineage>
        <taxon>Bacteria</taxon>
        <taxon>Bacillati</taxon>
        <taxon>Actinomycetota</taxon>
        <taxon>Actinomycetes</taxon>
        <taxon>Pseudonocardiales</taxon>
        <taxon>Pseudonocardiaceae</taxon>
        <taxon>Actinoalloteichus</taxon>
        <taxon>Actinoalloteichus cyanogriseus</taxon>
    </lineage>
</organism>
<feature type="transmembrane region" description="Helical" evidence="1">
    <location>
        <begin position="470"/>
        <end position="493"/>
    </location>
</feature>
<feature type="transmembrane region" description="Helical" evidence="1">
    <location>
        <begin position="837"/>
        <end position="863"/>
    </location>
</feature>
<sequence>MKLPWRRAPLVAWGQPSSLLVALFAGLVLAFVATAAVLHVSSVRTAAVDYNVSRFCPHLRGPAVELVPMRFDGSVEAASLAQRSAADHGFDDGVVAGLYSGVLMLDFGESSGRAKLAYRDGLAEQVTVVRGGGTDGLWIPESLAELTGADLGDRPRQAGLGELPPVTAVYEDLERTGEGYWCSEEKLVVPGPMDSEWQSAPPVLVPDRDVLSSLQPPPAVVDELAVQWEDVSHATFTTTLRFPVDAPSTPEEAAALHDRSRAVVDDLSAELAREDFVSRGVYLERSLQLADESSRTVTLAVLPLTVVSLLVGLAGMAAVAVQWLQRRTREARLLWTHGASPLALGTRALLELGLPVLVGSAAGLALATLARGLYAPSLVLRDGVLVDAALAVGGLVVASLAVLTATVAVRAHQLFQTAPRARSRAVSRLRLVPWELATGALAVWSGLRLAEGALTVESGEVLPRVDPVALAFPLLVVVTLAGLTARGLGWSLVRSHRLSAWRRPAFQFGIRRLAASGGTAVGVTALALLAVGVLAVGGGIVGAQRDAFDAKSGVLVGGESAVDVGNTTVNADQAVPASIAERSTLVGRSTTSIADPSREVTVLVVEPDTFHRGGWLGDRRIASAVDEALSALRAGEADRGPGDAAVPAVRVAGAPGGDQLRAGSGLVLSTVGEVTGFPGVTSPTYVVARDTVPSGFRVNTWTVLSALPAAEVVDRIQAGGGWTIQSVERTSSLDGLPFLTMEWTFGFITVLGTVLAVLAITSLLLAIEVRRRQNALSGALSLRMGVRPRTLVASYLVELGTIGGLAALVGAAVGWGAAQLAASQLDPAPRLVPVPAAPVPVLFLSVLLVATLAVVGAATWLAVRAVRTARVGELIRE</sequence>
<evidence type="ECO:0000313" key="3">
    <source>
        <dbReference type="Proteomes" id="UP000791080"/>
    </source>
</evidence>
<comment type="caution">
    <text evidence="2">The sequence shown here is derived from an EMBL/GenBank/DDBJ whole genome shotgun (WGS) entry which is preliminary data.</text>
</comment>
<proteinExistence type="predicted"/>
<feature type="transmembrane region" description="Helical" evidence="1">
    <location>
        <begin position="743"/>
        <end position="769"/>
    </location>
</feature>
<feature type="transmembrane region" description="Helical" evidence="1">
    <location>
        <begin position="349"/>
        <end position="370"/>
    </location>
</feature>
<feature type="transmembrane region" description="Helical" evidence="1">
    <location>
        <begin position="790"/>
        <end position="817"/>
    </location>
</feature>
<protein>
    <submittedName>
        <fullName evidence="2">ABC transport system permease protein</fullName>
    </submittedName>
</protein>
<keyword evidence="3" id="KW-1185">Reference proteome</keyword>
<keyword evidence="1" id="KW-0472">Membrane</keyword>
<reference evidence="2 3" key="1">
    <citation type="submission" date="2013-07" db="EMBL/GenBank/DDBJ databases">
        <authorList>
            <consortium name="DOE Joint Genome Institute"/>
            <person name="Reeve W."/>
            <person name="Huntemann M."/>
            <person name="Han J."/>
            <person name="Chen A."/>
            <person name="Kyrpides N."/>
            <person name="Mavromatis K."/>
            <person name="Markowitz V."/>
            <person name="Palaniappan K."/>
            <person name="Ivanova N."/>
            <person name="Schaumberg A."/>
            <person name="Pati A."/>
            <person name="Liolios K."/>
            <person name="Nordberg H.P."/>
            <person name="Cantor M.N."/>
            <person name="Hua S.X."/>
            <person name="Woyke T."/>
        </authorList>
    </citation>
    <scope>NUCLEOTIDE SEQUENCE [LARGE SCALE GENOMIC DNA]</scope>
    <source>
        <strain evidence="2 3">DSM 43889</strain>
    </source>
</reference>
<keyword evidence="1" id="KW-1133">Transmembrane helix</keyword>